<keyword evidence="1" id="KW-0813">Transport</keyword>
<dbReference type="PANTHER" id="PTHR42794">
    <property type="entry name" value="HEMIN IMPORT ATP-BINDING PROTEIN HMUV"/>
    <property type="match status" value="1"/>
</dbReference>
<dbReference type="PROSITE" id="PS50893">
    <property type="entry name" value="ABC_TRANSPORTER_2"/>
    <property type="match status" value="1"/>
</dbReference>
<comment type="caution">
    <text evidence="6">The sequence shown here is derived from an EMBL/GenBank/DDBJ whole genome shotgun (WGS) entry which is preliminary data.</text>
</comment>
<evidence type="ECO:0000256" key="4">
    <source>
        <dbReference type="ARBA" id="ARBA00022967"/>
    </source>
</evidence>
<dbReference type="InterPro" id="IPR003439">
    <property type="entry name" value="ABC_transporter-like_ATP-bd"/>
</dbReference>
<dbReference type="SUPFAM" id="SSF52540">
    <property type="entry name" value="P-loop containing nucleoside triphosphate hydrolases"/>
    <property type="match status" value="1"/>
</dbReference>
<protein>
    <submittedName>
        <fullName evidence="6">Adenosylcobinamide amidohydrolase</fullName>
    </submittedName>
</protein>
<keyword evidence="4" id="KW-1278">Translocase</keyword>
<dbReference type="PANTHER" id="PTHR42794:SF1">
    <property type="entry name" value="HEMIN IMPORT ATP-BINDING PROTEIN HMUV"/>
    <property type="match status" value="1"/>
</dbReference>
<evidence type="ECO:0000256" key="1">
    <source>
        <dbReference type="ARBA" id="ARBA00022448"/>
    </source>
</evidence>
<gene>
    <name evidence="6" type="ORF">ACFFIX_08785</name>
</gene>
<evidence type="ECO:0000313" key="6">
    <source>
        <dbReference type="EMBL" id="MFC0271549.1"/>
    </source>
</evidence>
<keyword evidence="3" id="KW-0067">ATP-binding</keyword>
<evidence type="ECO:0000259" key="5">
    <source>
        <dbReference type="PROSITE" id="PS50893"/>
    </source>
</evidence>
<dbReference type="RefSeq" id="WP_378932665.1">
    <property type="nucleotide sequence ID" value="NZ_JBHLVO010000005.1"/>
</dbReference>
<keyword evidence="7" id="KW-1185">Reference proteome</keyword>
<dbReference type="SMART" id="SM00382">
    <property type="entry name" value="AAA"/>
    <property type="match status" value="1"/>
</dbReference>
<accession>A0ABV6GCZ3</accession>
<dbReference type="InterPro" id="IPR003593">
    <property type="entry name" value="AAA+_ATPase"/>
</dbReference>
<feature type="domain" description="ABC transporter" evidence="5">
    <location>
        <begin position="2"/>
        <end position="239"/>
    </location>
</feature>
<organism evidence="6 7">
    <name type="scientific">Metabacillus herbersteinensis</name>
    <dbReference type="NCBI Taxonomy" id="283816"/>
    <lineage>
        <taxon>Bacteria</taxon>
        <taxon>Bacillati</taxon>
        <taxon>Bacillota</taxon>
        <taxon>Bacilli</taxon>
        <taxon>Bacillales</taxon>
        <taxon>Bacillaceae</taxon>
        <taxon>Metabacillus</taxon>
    </lineage>
</organism>
<dbReference type="Proteomes" id="UP001589854">
    <property type="component" value="Unassembled WGS sequence"/>
</dbReference>
<proteinExistence type="predicted"/>
<evidence type="ECO:0000313" key="7">
    <source>
        <dbReference type="Proteomes" id="UP001589854"/>
    </source>
</evidence>
<sequence length="492" mass="55208">MIEVKNLSFKIGNKHILNTIDLIVNKGELFGILGPNGSGKTTLLKNIAGMVAIQTGEVFIDGMELQKYKTKELAKQMAVLPQLNDAPFSFTVYDAIKLGRYSHQSSLFPSWSKLDEEKVNEAITLTNIQHLKDRNVDELSGGERQLVYLARALAQEAKILLLDEPTNHLDVSHQMDLLELLKKLVVEQELTIIAIFHDLNLASLYCDRVFLLKEGSEVCTDKARNVFKHEQLSEIYDTSLETIHHPVVPKSLITFIPSYLEEIIKDDEQRPFINEHTKDWLVLQTTYPYKTLSSAIIGSGFGWSTTFATLHVDKNYLCDNPVEDMKSNLIKKGYDHTRTIGMMTAASLEDASFKEHIDEQFSLKVMVTAGVSNAVDISQASFFHSDEMKQGTINTWIFIEGMMSEAAFAQSIMTATEAKTKAMQVEEIYDKMSNTLATGTSTDSIVIAASQVGSQFEYAGTITNIGRAIGTCVFEATVESLQKYKRRIRDFR</sequence>
<keyword evidence="2" id="KW-0547">Nucleotide-binding</keyword>
<evidence type="ECO:0000256" key="3">
    <source>
        <dbReference type="ARBA" id="ARBA00022840"/>
    </source>
</evidence>
<dbReference type="Pfam" id="PF00005">
    <property type="entry name" value="ABC_tran"/>
    <property type="match status" value="1"/>
</dbReference>
<dbReference type="InterPro" id="IPR002808">
    <property type="entry name" value="AdoCbi_amidolase"/>
</dbReference>
<reference evidence="6 7" key="1">
    <citation type="submission" date="2024-09" db="EMBL/GenBank/DDBJ databases">
        <authorList>
            <person name="Sun Q."/>
            <person name="Mori K."/>
        </authorList>
    </citation>
    <scope>NUCLEOTIDE SEQUENCE [LARGE SCALE GENOMIC DNA]</scope>
    <source>
        <strain evidence="6 7">CCM 7228</strain>
    </source>
</reference>
<dbReference type="CDD" id="cd03214">
    <property type="entry name" value="ABC_Iron-Siderophores_B12_Hemin"/>
    <property type="match status" value="1"/>
</dbReference>
<dbReference type="Gene3D" id="3.40.50.300">
    <property type="entry name" value="P-loop containing nucleotide triphosphate hydrolases"/>
    <property type="match status" value="1"/>
</dbReference>
<evidence type="ECO:0000256" key="2">
    <source>
        <dbReference type="ARBA" id="ARBA00022741"/>
    </source>
</evidence>
<name>A0ABV6GCZ3_9BACI</name>
<dbReference type="Pfam" id="PF01955">
    <property type="entry name" value="CbiZ"/>
    <property type="match status" value="1"/>
</dbReference>
<dbReference type="EMBL" id="JBHLVO010000005">
    <property type="protein sequence ID" value="MFC0271549.1"/>
    <property type="molecule type" value="Genomic_DNA"/>
</dbReference>
<dbReference type="InterPro" id="IPR027417">
    <property type="entry name" value="P-loop_NTPase"/>
</dbReference>